<dbReference type="PANTHER" id="PTHR33238:SF7">
    <property type="entry name" value="IRON-DEPENDENT TRANSCRIPTIONAL REGULATOR"/>
    <property type="match status" value="1"/>
</dbReference>
<accession>A0A830GDK2</accession>
<dbReference type="InterPro" id="IPR036390">
    <property type="entry name" value="WH_DNA-bd_sf"/>
</dbReference>
<dbReference type="InterPro" id="IPR022687">
    <property type="entry name" value="HTH_DTXR"/>
</dbReference>
<protein>
    <recommendedName>
        <fullName evidence="1">HTH dtxR-type domain-containing protein</fullName>
    </recommendedName>
</protein>
<reference evidence="2 3" key="1">
    <citation type="journal article" date="2019" name="Int. J. Syst. Evol. Microbiol.">
        <title>The Global Catalogue of Microorganisms (GCM) 10K type strain sequencing project: providing services to taxonomists for standard genome sequencing and annotation.</title>
        <authorList>
            <consortium name="The Broad Institute Genomics Platform"/>
            <consortium name="The Broad Institute Genome Sequencing Center for Infectious Disease"/>
            <person name="Wu L."/>
            <person name="Ma J."/>
        </authorList>
    </citation>
    <scope>NUCLEOTIDE SEQUENCE [LARGE SCALE GENOMIC DNA]</scope>
    <source>
        <strain evidence="2 3">JCM 16331</strain>
    </source>
</reference>
<dbReference type="Gene3D" id="1.10.10.10">
    <property type="entry name" value="Winged helix-like DNA-binding domain superfamily/Winged helix DNA-binding domain"/>
    <property type="match status" value="1"/>
</dbReference>
<sequence>MHVTVSTRYLLAVYELAETTDERVSTTAIADAVDRSRPTTTEAIQRLDDHGLVDYEAYQGVRLTDDGRERAASLHEEYEVLNRFFDDVLGVEGAAEEAADLVGIVSPTVLGRLDETVIAPVADRTDAEETMQSSE</sequence>
<proteinExistence type="predicted"/>
<evidence type="ECO:0000313" key="3">
    <source>
        <dbReference type="Proteomes" id="UP000608850"/>
    </source>
</evidence>
<dbReference type="InterPro" id="IPR050536">
    <property type="entry name" value="DtxR_MntR_Metal-Reg"/>
</dbReference>
<dbReference type="Proteomes" id="UP000608850">
    <property type="component" value="Unassembled WGS sequence"/>
</dbReference>
<evidence type="ECO:0000313" key="2">
    <source>
        <dbReference type="EMBL" id="GGN22340.1"/>
    </source>
</evidence>
<keyword evidence="3" id="KW-1185">Reference proteome</keyword>
<dbReference type="GO" id="GO:0003677">
    <property type="term" value="F:DNA binding"/>
    <property type="evidence" value="ECO:0007669"/>
    <property type="project" value="InterPro"/>
</dbReference>
<dbReference type="SMART" id="SM00529">
    <property type="entry name" value="HTH_DTXR"/>
    <property type="match status" value="1"/>
</dbReference>
<dbReference type="PANTHER" id="PTHR33238">
    <property type="entry name" value="IRON (METAL) DEPENDENT REPRESSOR, DTXR FAMILY"/>
    <property type="match status" value="1"/>
</dbReference>
<dbReference type="InterPro" id="IPR022689">
    <property type="entry name" value="Iron_dep_repressor"/>
</dbReference>
<name>A0A830GDK2_9EURY</name>
<dbReference type="PROSITE" id="PS50944">
    <property type="entry name" value="HTH_DTXR"/>
    <property type="match status" value="1"/>
</dbReference>
<dbReference type="EMBL" id="BMOQ01000007">
    <property type="protein sequence ID" value="GGN22340.1"/>
    <property type="molecule type" value="Genomic_DNA"/>
</dbReference>
<feature type="domain" description="HTH dtxR-type" evidence="1">
    <location>
        <begin position="1"/>
        <end position="64"/>
    </location>
</feature>
<organism evidence="2 3">
    <name type="scientific">Halarchaeum nitratireducens</name>
    <dbReference type="NCBI Taxonomy" id="489913"/>
    <lineage>
        <taxon>Archaea</taxon>
        <taxon>Methanobacteriati</taxon>
        <taxon>Methanobacteriota</taxon>
        <taxon>Stenosarchaea group</taxon>
        <taxon>Halobacteria</taxon>
        <taxon>Halobacteriales</taxon>
        <taxon>Halobacteriaceae</taxon>
    </lineage>
</organism>
<dbReference type="AlphaFoldDB" id="A0A830GDK2"/>
<dbReference type="SUPFAM" id="SSF46785">
    <property type="entry name" value="Winged helix' DNA-binding domain"/>
    <property type="match status" value="1"/>
</dbReference>
<dbReference type="InterPro" id="IPR036388">
    <property type="entry name" value="WH-like_DNA-bd_sf"/>
</dbReference>
<comment type="caution">
    <text evidence="2">The sequence shown here is derived from an EMBL/GenBank/DDBJ whole genome shotgun (WGS) entry which is preliminary data.</text>
</comment>
<evidence type="ECO:0000259" key="1">
    <source>
        <dbReference type="PROSITE" id="PS50944"/>
    </source>
</evidence>
<dbReference type="GO" id="GO:0046914">
    <property type="term" value="F:transition metal ion binding"/>
    <property type="evidence" value="ECO:0007669"/>
    <property type="project" value="InterPro"/>
</dbReference>
<dbReference type="GO" id="GO:0003700">
    <property type="term" value="F:DNA-binding transcription factor activity"/>
    <property type="evidence" value="ECO:0007669"/>
    <property type="project" value="InterPro"/>
</dbReference>
<gene>
    <name evidence="2" type="ORF">GCM10009021_24820</name>
</gene>
<dbReference type="Pfam" id="PF01325">
    <property type="entry name" value="Fe_dep_repress"/>
    <property type="match status" value="1"/>
</dbReference>